<dbReference type="EMBL" id="MW018138">
    <property type="protein sequence ID" value="QPB44515.1"/>
    <property type="molecule type" value="Genomic_DNA"/>
</dbReference>
<feature type="region of interest" description="Disordered" evidence="1">
    <location>
        <begin position="1"/>
        <end position="38"/>
    </location>
</feature>
<name>A0A7S7YG34_9VIRU</name>
<feature type="compositionally biased region" description="Basic residues" evidence="1">
    <location>
        <begin position="12"/>
        <end position="23"/>
    </location>
</feature>
<dbReference type="KEGG" id="vg:80543711"/>
<reference evidence="2 3" key="1">
    <citation type="submission" date="2020-09" db="EMBL/GenBank/DDBJ databases">
        <authorList>
            <person name="Zhang R."/>
            <person name="Garcia K."/>
            <person name="Ogata H."/>
        </authorList>
    </citation>
    <scope>NUCLEOTIDE SEQUENCE [LARGE SCALE GENOMIC DNA]</scope>
    <source>
        <strain evidence="3">stheno</strain>
    </source>
</reference>
<evidence type="ECO:0000313" key="2">
    <source>
        <dbReference type="EMBL" id="QPB44515.1"/>
    </source>
</evidence>
<evidence type="ECO:0000313" key="3">
    <source>
        <dbReference type="Proteomes" id="UP001162098"/>
    </source>
</evidence>
<evidence type="ECO:0000256" key="1">
    <source>
        <dbReference type="SAM" id="MobiDB-lite"/>
    </source>
</evidence>
<protein>
    <submittedName>
        <fullName evidence="2">Uncharacterized protein</fullName>
    </submittedName>
</protein>
<dbReference type="Proteomes" id="UP001162098">
    <property type="component" value="Segment"/>
</dbReference>
<sequence length="80" mass="8794">MEKSGKTESAAQHRHRHRKRAAPKKTQFWASSLTSPSPSALPCWWDVADPGYDEFVANVFQEWSRIHAVAATVAADGAAS</sequence>
<keyword evidence="3" id="KW-1185">Reference proteome</keyword>
<accession>A0A7S7YG34</accession>
<organism evidence="2 3">
    <name type="scientific">Medusavirus stheno T3</name>
    <dbReference type="NCBI Taxonomy" id="3069717"/>
    <lineage>
        <taxon>Viruses</taxon>
        <taxon>Varidnaviria</taxon>
        <taxon>Bamfordvirae</taxon>
        <taxon>Nucleocytoviricota</taxon>
        <taxon>Megaviricetes</taxon>
        <taxon>Mamonoviridae</taxon>
        <taxon>Medusavirus</taxon>
        <taxon>Medusavirus sthenus</taxon>
    </lineage>
</organism>
<proteinExistence type="predicted"/>